<dbReference type="Proteomes" id="UP000013785">
    <property type="component" value="Unassembled WGS sequence"/>
</dbReference>
<evidence type="ECO:0000256" key="4">
    <source>
        <dbReference type="ARBA" id="ARBA00022989"/>
    </source>
</evidence>
<dbReference type="InterPro" id="IPR050833">
    <property type="entry name" value="Poly_Biosynth_Transport"/>
</dbReference>
<evidence type="ECO:0000256" key="3">
    <source>
        <dbReference type="ARBA" id="ARBA00022692"/>
    </source>
</evidence>
<evidence type="ECO:0000313" key="7">
    <source>
        <dbReference type="EMBL" id="EOL44077.1"/>
    </source>
</evidence>
<gene>
    <name evidence="7" type="ORF">UC3_01707</name>
</gene>
<keyword evidence="4 6" id="KW-1133">Transmembrane helix</keyword>
<feature type="transmembrane region" description="Helical" evidence="6">
    <location>
        <begin position="328"/>
        <end position="350"/>
    </location>
</feature>
<organism evidence="7 8">
    <name type="scientific">Enterococcus phoeniculicola ATCC BAA-412</name>
    <dbReference type="NCBI Taxonomy" id="1158610"/>
    <lineage>
        <taxon>Bacteria</taxon>
        <taxon>Bacillati</taxon>
        <taxon>Bacillota</taxon>
        <taxon>Bacilli</taxon>
        <taxon>Lactobacillales</taxon>
        <taxon>Enterococcaceae</taxon>
        <taxon>Enterococcus</taxon>
    </lineage>
</organism>
<evidence type="ECO:0008006" key="9">
    <source>
        <dbReference type="Google" id="ProtNLM"/>
    </source>
</evidence>
<feature type="transmembrane region" description="Helical" evidence="6">
    <location>
        <begin position="384"/>
        <end position="406"/>
    </location>
</feature>
<comment type="caution">
    <text evidence="7">The sequence shown here is derived from an EMBL/GenBank/DDBJ whole genome shotgun (WGS) entry which is preliminary data.</text>
</comment>
<feature type="transmembrane region" description="Helical" evidence="6">
    <location>
        <begin position="118"/>
        <end position="138"/>
    </location>
</feature>
<feature type="transmembrane region" description="Helical" evidence="6">
    <location>
        <begin position="253"/>
        <end position="275"/>
    </location>
</feature>
<keyword evidence="3 6" id="KW-0812">Transmembrane</keyword>
<feature type="transmembrane region" description="Helical" evidence="6">
    <location>
        <begin position="219"/>
        <end position="241"/>
    </location>
</feature>
<sequence>MSRFKNVIKNISYTVTSNLISLFVSTIVTLFLPRVLGVSDYGYYQLYLFYVSYVGFLHLGWCDGIYLRYGGEEYGKLDKPKLKGQFYSLLFMQVIISLVFLMIIFFQNTSDHNKYLVMYAVISNIVILNMRNFILLILQTTNRLKEYSFITILDRLFFVSTVILLLIFGVKDFQFFICADILGKLVSFIYSFLKVRQITFFHNPNPNFDLKESIINIKVGINLMLANIASSLIIGIVRFGVQYKWDVATFGKISLTLSISNLLMVFINAVSLSIFPLLKKIDRSKYKTTYPLIRNGLMPVIFIVLLSYYPISIVLSKWLPQYEMSLRFMAIAFPIVVFDSKVGLLTNTFLKAMRKEKEIFKINLITALLSLCITYLAIIVLDSIIFTVLSIVILVAVRSTLAEIILNRELSMNIYRDIIMEYMLVMLFIISGWYFYGLIGMLMYILGLLLYLYLKKSDLKDLFKQLTGKG</sequence>
<keyword evidence="2" id="KW-1003">Cell membrane</keyword>
<dbReference type="AlphaFoldDB" id="R3W9E0"/>
<dbReference type="PANTHER" id="PTHR30250:SF11">
    <property type="entry name" value="O-ANTIGEN TRANSPORTER-RELATED"/>
    <property type="match status" value="1"/>
</dbReference>
<comment type="subcellular location">
    <subcellularLocation>
        <location evidence="1">Cell membrane</location>
        <topology evidence="1">Multi-pass membrane protein</topology>
    </subcellularLocation>
</comment>
<feature type="transmembrane region" description="Helical" evidence="6">
    <location>
        <begin position="147"/>
        <end position="167"/>
    </location>
</feature>
<keyword evidence="8" id="KW-1185">Reference proteome</keyword>
<dbReference type="RefSeq" id="WP_010768370.1">
    <property type="nucleotide sequence ID" value="NZ_ASWE01000003.1"/>
</dbReference>
<feature type="transmembrane region" description="Helical" evidence="6">
    <location>
        <begin position="362"/>
        <end position="378"/>
    </location>
</feature>
<feature type="transmembrane region" description="Helical" evidence="6">
    <location>
        <begin position="44"/>
        <end position="66"/>
    </location>
</feature>
<evidence type="ECO:0000313" key="8">
    <source>
        <dbReference type="Proteomes" id="UP000013785"/>
    </source>
</evidence>
<dbReference type="HOGENOM" id="CLU_044974_0_0_9"/>
<dbReference type="STRING" id="154621.RV11_GL000335"/>
<dbReference type="eggNOG" id="COG2244">
    <property type="taxonomic scope" value="Bacteria"/>
</dbReference>
<feature type="transmembrane region" description="Helical" evidence="6">
    <location>
        <begin position="427"/>
        <end position="454"/>
    </location>
</feature>
<feature type="transmembrane region" description="Helical" evidence="6">
    <location>
        <begin position="173"/>
        <end position="193"/>
    </location>
</feature>
<feature type="transmembrane region" description="Helical" evidence="6">
    <location>
        <begin position="12"/>
        <end position="32"/>
    </location>
</feature>
<keyword evidence="5 6" id="KW-0472">Membrane</keyword>
<reference evidence="7 8" key="1">
    <citation type="submission" date="2013-02" db="EMBL/GenBank/DDBJ databases">
        <title>The Genome Sequence of Enterococcus phoeniculicola BAA-412.</title>
        <authorList>
            <consortium name="The Broad Institute Genome Sequencing Platform"/>
            <consortium name="The Broad Institute Genome Sequencing Center for Infectious Disease"/>
            <person name="Earl A.M."/>
            <person name="Gilmore M.S."/>
            <person name="Lebreton F."/>
            <person name="Walker B."/>
            <person name="Young S.K."/>
            <person name="Zeng Q."/>
            <person name="Gargeya S."/>
            <person name="Fitzgerald M."/>
            <person name="Haas B."/>
            <person name="Abouelleil A."/>
            <person name="Alvarado L."/>
            <person name="Arachchi H.M."/>
            <person name="Berlin A.M."/>
            <person name="Chapman S.B."/>
            <person name="Dewar J."/>
            <person name="Goldberg J."/>
            <person name="Griggs A."/>
            <person name="Gujja S."/>
            <person name="Hansen M."/>
            <person name="Howarth C."/>
            <person name="Imamovic A."/>
            <person name="Larimer J."/>
            <person name="McCowan C."/>
            <person name="Murphy C."/>
            <person name="Neiman D."/>
            <person name="Pearson M."/>
            <person name="Priest M."/>
            <person name="Roberts A."/>
            <person name="Saif S."/>
            <person name="Shea T."/>
            <person name="Sisk P."/>
            <person name="Sykes S."/>
            <person name="Wortman J."/>
            <person name="Nusbaum C."/>
            <person name="Birren B."/>
        </authorList>
    </citation>
    <scope>NUCLEOTIDE SEQUENCE [LARGE SCALE GENOMIC DNA]</scope>
    <source>
        <strain evidence="7 8">ATCC BAA-412</strain>
    </source>
</reference>
<dbReference type="EMBL" id="AJAT01000014">
    <property type="protein sequence ID" value="EOL44077.1"/>
    <property type="molecule type" value="Genomic_DNA"/>
</dbReference>
<feature type="transmembrane region" description="Helical" evidence="6">
    <location>
        <begin position="296"/>
        <end position="316"/>
    </location>
</feature>
<evidence type="ECO:0000256" key="5">
    <source>
        <dbReference type="ARBA" id="ARBA00023136"/>
    </source>
</evidence>
<evidence type="ECO:0000256" key="1">
    <source>
        <dbReference type="ARBA" id="ARBA00004651"/>
    </source>
</evidence>
<dbReference type="PATRIC" id="fig|1158610.3.peg.1696"/>
<evidence type="ECO:0000256" key="6">
    <source>
        <dbReference type="SAM" id="Phobius"/>
    </source>
</evidence>
<proteinExistence type="predicted"/>
<dbReference type="OrthoDB" id="385011at2"/>
<name>R3W9E0_9ENTE</name>
<evidence type="ECO:0000256" key="2">
    <source>
        <dbReference type="ARBA" id="ARBA00022475"/>
    </source>
</evidence>
<accession>R3W9E0</accession>
<feature type="transmembrane region" description="Helical" evidence="6">
    <location>
        <begin position="86"/>
        <end position="106"/>
    </location>
</feature>
<dbReference type="GO" id="GO:0005886">
    <property type="term" value="C:plasma membrane"/>
    <property type="evidence" value="ECO:0007669"/>
    <property type="project" value="UniProtKB-SubCell"/>
</dbReference>
<protein>
    <recommendedName>
        <fullName evidence="9">Polysaccharide biosynthesis protein C-terminal domain-containing protein</fullName>
    </recommendedName>
</protein>
<dbReference type="PANTHER" id="PTHR30250">
    <property type="entry name" value="PST FAMILY PREDICTED COLANIC ACID TRANSPORTER"/>
    <property type="match status" value="1"/>
</dbReference>